<dbReference type="InterPro" id="IPR000086">
    <property type="entry name" value="NUDIX_hydrolase_dom"/>
</dbReference>
<name>A0A5K7SB26_9BACT</name>
<dbReference type="EMBL" id="AP018694">
    <property type="protein sequence ID" value="BBE18781.1"/>
    <property type="molecule type" value="Genomic_DNA"/>
</dbReference>
<evidence type="ECO:0000256" key="6">
    <source>
        <dbReference type="ARBA" id="ARBA00022763"/>
    </source>
</evidence>
<evidence type="ECO:0000256" key="4">
    <source>
        <dbReference type="ARBA" id="ARBA00022705"/>
    </source>
</evidence>
<evidence type="ECO:0000256" key="13">
    <source>
        <dbReference type="ARBA" id="ARBA00040794"/>
    </source>
</evidence>
<dbReference type="AlphaFoldDB" id="A0A5K7SB26"/>
<evidence type="ECO:0000256" key="9">
    <source>
        <dbReference type="ARBA" id="ARBA00023204"/>
    </source>
</evidence>
<sequence>MIEVSCAIILKDSQILAVQRGPESSHPWKWEFPGGKIHTDETAAQCIIREIEEELQIRIEVQKQLESIEFDYGSKLIRLIPFICKIASGDIILTEHVAKYWFSFGQWQAIDWSGADYELILKNEESIRMETRLE</sequence>
<dbReference type="GO" id="GO:0008413">
    <property type="term" value="F:8-oxo-7,8-dihydroguanosine triphosphate pyrophosphatase activity"/>
    <property type="evidence" value="ECO:0007669"/>
    <property type="project" value="TreeGrafter"/>
</dbReference>
<evidence type="ECO:0000256" key="10">
    <source>
        <dbReference type="ARBA" id="ARBA00035861"/>
    </source>
</evidence>
<evidence type="ECO:0000256" key="1">
    <source>
        <dbReference type="ARBA" id="ARBA00001946"/>
    </source>
</evidence>
<dbReference type="SUPFAM" id="SSF55811">
    <property type="entry name" value="Nudix"/>
    <property type="match status" value="1"/>
</dbReference>
<dbReference type="EC" id="3.6.1.55" evidence="12"/>
<evidence type="ECO:0000256" key="16">
    <source>
        <dbReference type="ARBA" id="ARBA00042798"/>
    </source>
</evidence>
<evidence type="ECO:0000313" key="19">
    <source>
        <dbReference type="Proteomes" id="UP001193389"/>
    </source>
</evidence>
<proteinExistence type="inferred from homology"/>
<keyword evidence="19" id="KW-1185">Reference proteome</keyword>
<dbReference type="GO" id="GO:0044715">
    <property type="term" value="F:8-oxo-dGDP phosphatase activity"/>
    <property type="evidence" value="ECO:0007669"/>
    <property type="project" value="TreeGrafter"/>
</dbReference>
<evidence type="ECO:0000256" key="14">
    <source>
        <dbReference type="ARBA" id="ARBA00041592"/>
    </source>
</evidence>
<protein>
    <recommendedName>
        <fullName evidence="13">8-oxo-dGTP diphosphatase</fullName>
        <ecNumber evidence="12">3.6.1.55</ecNumber>
    </recommendedName>
    <alternativeName>
        <fullName evidence="16">7,8-dihydro-8-oxoguanine-triphosphatase</fullName>
    </alternativeName>
    <alternativeName>
        <fullName evidence="15">Mutator protein MutT</fullName>
    </alternativeName>
    <alternativeName>
        <fullName evidence="14">dGTP pyrophosphohydrolase</fullName>
    </alternativeName>
</protein>
<dbReference type="PANTHER" id="PTHR47707">
    <property type="entry name" value="8-OXO-DGTP DIPHOSPHATASE"/>
    <property type="match status" value="1"/>
</dbReference>
<gene>
    <name evidence="18" type="ORF">AQPE_2949</name>
</gene>
<dbReference type="InterPro" id="IPR047127">
    <property type="entry name" value="MutT-like"/>
</dbReference>
<evidence type="ECO:0000256" key="15">
    <source>
        <dbReference type="ARBA" id="ARBA00041979"/>
    </source>
</evidence>
<keyword evidence="4" id="KW-0235">DNA replication</keyword>
<comment type="cofactor">
    <cofactor evidence="1">
        <name>Mg(2+)</name>
        <dbReference type="ChEBI" id="CHEBI:18420"/>
    </cofactor>
</comment>
<keyword evidence="6" id="KW-0227">DNA damage</keyword>
<evidence type="ECO:0000313" key="18">
    <source>
        <dbReference type="EMBL" id="BBE18781.1"/>
    </source>
</evidence>
<evidence type="ECO:0000256" key="8">
    <source>
        <dbReference type="ARBA" id="ARBA00022842"/>
    </source>
</evidence>
<evidence type="ECO:0000256" key="11">
    <source>
        <dbReference type="ARBA" id="ARBA00036904"/>
    </source>
</evidence>
<dbReference type="GO" id="GO:0044716">
    <property type="term" value="F:8-oxo-GDP phosphatase activity"/>
    <property type="evidence" value="ECO:0007669"/>
    <property type="project" value="TreeGrafter"/>
</dbReference>
<reference evidence="18" key="1">
    <citation type="journal article" date="2020" name="Int. J. Syst. Evol. Microbiol.">
        <title>Aquipluma nitroreducens gen. nov. sp. nov., a novel facultatively anaerobic bacterium isolated from a freshwater lake.</title>
        <authorList>
            <person name="Watanabe M."/>
            <person name="Kojima H."/>
            <person name="Fukui M."/>
        </authorList>
    </citation>
    <scope>NUCLEOTIDE SEQUENCE</scope>
    <source>
        <strain evidence="18">MeG22</strain>
    </source>
</reference>
<keyword evidence="3" id="KW-0515">Mutator protein</keyword>
<dbReference type="Gene3D" id="3.90.79.10">
    <property type="entry name" value="Nucleoside Triphosphate Pyrophosphohydrolase"/>
    <property type="match status" value="1"/>
</dbReference>
<dbReference type="GO" id="GO:0006260">
    <property type="term" value="P:DNA replication"/>
    <property type="evidence" value="ECO:0007669"/>
    <property type="project" value="UniProtKB-KW"/>
</dbReference>
<keyword evidence="7" id="KW-0378">Hydrolase</keyword>
<keyword evidence="8" id="KW-0460">Magnesium</keyword>
<dbReference type="PANTHER" id="PTHR47707:SF1">
    <property type="entry name" value="NUDIX HYDROLASE FAMILY PROTEIN"/>
    <property type="match status" value="1"/>
</dbReference>
<evidence type="ECO:0000256" key="7">
    <source>
        <dbReference type="ARBA" id="ARBA00022801"/>
    </source>
</evidence>
<evidence type="ECO:0000256" key="3">
    <source>
        <dbReference type="ARBA" id="ARBA00022457"/>
    </source>
</evidence>
<comment type="catalytic activity">
    <reaction evidence="10">
        <text>8-oxo-dGTP + H2O = 8-oxo-dGMP + diphosphate + H(+)</text>
        <dbReference type="Rhea" id="RHEA:31575"/>
        <dbReference type="ChEBI" id="CHEBI:15377"/>
        <dbReference type="ChEBI" id="CHEBI:15378"/>
        <dbReference type="ChEBI" id="CHEBI:33019"/>
        <dbReference type="ChEBI" id="CHEBI:63224"/>
        <dbReference type="ChEBI" id="CHEBI:77896"/>
        <dbReference type="EC" id="3.6.1.55"/>
    </reaction>
</comment>
<organism evidence="18 19">
    <name type="scientific">Aquipluma nitroreducens</name>
    <dbReference type="NCBI Taxonomy" id="2010828"/>
    <lineage>
        <taxon>Bacteria</taxon>
        <taxon>Pseudomonadati</taxon>
        <taxon>Bacteroidota</taxon>
        <taxon>Bacteroidia</taxon>
        <taxon>Marinilabiliales</taxon>
        <taxon>Prolixibacteraceae</taxon>
        <taxon>Aquipluma</taxon>
    </lineage>
</organism>
<dbReference type="KEGG" id="anf:AQPE_2949"/>
<keyword evidence="5" id="KW-0479">Metal-binding</keyword>
<evidence type="ECO:0000256" key="5">
    <source>
        <dbReference type="ARBA" id="ARBA00022723"/>
    </source>
</evidence>
<keyword evidence="9" id="KW-0234">DNA repair</keyword>
<dbReference type="Pfam" id="PF00293">
    <property type="entry name" value="NUDIX"/>
    <property type="match status" value="1"/>
</dbReference>
<dbReference type="GO" id="GO:0035539">
    <property type="term" value="F:8-oxo-7,8-dihydrodeoxyguanosine triphosphate pyrophosphatase activity"/>
    <property type="evidence" value="ECO:0007669"/>
    <property type="project" value="UniProtKB-EC"/>
</dbReference>
<evidence type="ECO:0000256" key="12">
    <source>
        <dbReference type="ARBA" id="ARBA00038905"/>
    </source>
</evidence>
<dbReference type="CDD" id="cd03425">
    <property type="entry name" value="NUDIX_MutT_NudA_like"/>
    <property type="match status" value="1"/>
</dbReference>
<dbReference type="PROSITE" id="PS51462">
    <property type="entry name" value="NUDIX"/>
    <property type="match status" value="1"/>
</dbReference>
<dbReference type="InterPro" id="IPR015797">
    <property type="entry name" value="NUDIX_hydrolase-like_dom_sf"/>
</dbReference>
<comment type="catalytic activity">
    <reaction evidence="11">
        <text>8-oxo-GTP + H2O = 8-oxo-GMP + diphosphate + H(+)</text>
        <dbReference type="Rhea" id="RHEA:67616"/>
        <dbReference type="ChEBI" id="CHEBI:15377"/>
        <dbReference type="ChEBI" id="CHEBI:15378"/>
        <dbReference type="ChEBI" id="CHEBI:33019"/>
        <dbReference type="ChEBI" id="CHEBI:143553"/>
        <dbReference type="ChEBI" id="CHEBI:145694"/>
    </reaction>
</comment>
<evidence type="ECO:0000256" key="2">
    <source>
        <dbReference type="ARBA" id="ARBA00005582"/>
    </source>
</evidence>
<dbReference type="GO" id="GO:0006281">
    <property type="term" value="P:DNA repair"/>
    <property type="evidence" value="ECO:0007669"/>
    <property type="project" value="UniProtKB-KW"/>
</dbReference>
<accession>A0A5K7SB26</accession>
<dbReference type="Proteomes" id="UP001193389">
    <property type="component" value="Chromosome"/>
</dbReference>
<dbReference type="RefSeq" id="WP_318347086.1">
    <property type="nucleotide sequence ID" value="NZ_AP018694.1"/>
</dbReference>
<feature type="domain" description="Nudix hydrolase" evidence="17">
    <location>
        <begin position="1"/>
        <end position="124"/>
    </location>
</feature>
<evidence type="ECO:0000259" key="17">
    <source>
        <dbReference type="PROSITE" id="PS51462"/>
    </source>
</evidence>
<dbReference type="GO" id="GO:0046872">
    <property type="term" value="F:metal ion binding"/>
    <property type="evidence" value="ECO:0007669"/>
    <property type="project" value="UniProtKB-KW"/>
</dbReference>
<comment type="similarity">
    <text evidence="2">Belongs to the Nudix hydrolase family.</text>
</comment>